<dbReference type="InterPro" id="IPR036291">
    <property type="entry name" value="NAD(P)-bd_dom_sf"/>
</dbReference>
<gene>
    <name evidence="4" type="ORF">GCM10010170_076760</name>
</gene>
<accession>A0ABN3HA87</accession>
<keyword evidence="2" id="KW-0560">Oxidoreductase</keyword>
<dbReference type="RefSeq" id="WP_344617544.1">
    <property type="nucleotide sequence ID" value="NZ_BAAARV010000075.1"/>
</dbReference>
<dbReference type="SMART" id="SM00822">
    <property type="entry name" value="PKS_KR"/>
    <property type="match status" value="1"/>
</dbReference>
<dbReference type="PRINTS" id="PR00080">
    <property type="entry name" value="SDRFAMILY"/>
</dbReference>
<keyword evidence="5" id="KW-1185">Reference proteome</keyword>
<dbReference type="Pfam" id="PF13561">
    <property type="entry name" value="adh_short_C2"/>
    <property type="match status" value="1"/>
</dbReference>
<dbReference type="PROSITE" id="PS00061">
    <property type="entry name" value="ADH_SHORT"/>
    <property type="match status" value="1"/>
</dbReference>
<evidence type="ECO:0000256" key="1">
    <source>
        <dbReference type="ARBA" id="ARBA00006484"/>
    </source>
</evidence>
<dbReference type="InterPro" id="IPR002347">
    <property type="entry name" value="SDR_fam"/>
</dbReference>
<sequence length="258" mass="26322">MDILTGKRALVTGAGRGIGAAVARRLATDGAAVAVNYRSSASDAEDLVAELTDEGRRAVALQADVSDPATCPSLVERAVDALGGLDVLVSNAGVEHFGALASITPADFERVFATNVAAQLFITQAAAAVMGEGGRIVLTSSVSARIAVFEHSLYAASKAAVSALVLNLAPELAQRGIAINAIAPGGTRTRMSAEYGMKYANPALHDLPGLQPEMLPRLISALGRLAEPEEIAAAVAFLISPDASYITGSTLTVDGGLL</sequence>
<comment type="similarity">
    <text evidence="1">Belongs to the short-chain dehydrogenases/reductases (SDR) family.</text>
</comment>
<feature type="domain" description="Ketoreductase" evidence="3">
    <location>
        <begin position="7"/>
        <end position="185"/>
    </location>
</feature>
<comment type="caution">
    <text evidence="4">The sequence shown here is derived from an EMBL/GenBank/DDBJ whole genome shotgun (WGS) entry which is preliminary data.</text>
</comment>
<dbReference type="EMBL" id="BAAARV010000075">
    <property type="protein sequence ID" value="GAA2373941.1"/>
    <property type="molecule type" value="Genomic_DNA"/>
</dbReference>
<dbReference type="PANTHER" id="PTHR43639:SF1">
    <property type="entry name" value="SHORT-CHAIN DEHYDROGENASE_REDUCTASE FAMILY PROTEIN"/>
    <property type="match status" value="1"/>
</dbReference>
<reference evidence="4 5" key="1">
    <citation type="journal article" date="2019" name="Int. J. Syst. Evol. Microbiol.">
        <title>The Global Catalogue of Microorganisms (GCM) 10K type strain sequencing project: providing services to taxonomists for standard genome sequencing and annotation.</title>
        <authorList>
            <consortium name="The Broad Institute Genomics Platform"/>
            <consortium name="The Broad Institute Genome Sequencing Center for Infectious Disease"/>
            <person name="Wu L."/>
            <person name="Ma J."/>
        </authorList>
    </citation>
    <scope>NUCLEOTIDE SEQUENCE [LARGE SCALE GENOMIC DNA]</scope>
    <source>
        <strain evidence="4 5">JCM 3272</strain>
    </source>
</reference>
<dbReference type="InterPro" id="IPR020904">
    <property type="entry name" value="Sc_DH/Rdtase_CS"/>
</dbReference>
<evidence type="ECO:0000256" key="2">
    <source>
        <dbReference type="ARBA" id="ARBA00023002"/>
    </source>
</evidence>
<proteinExistence type="inferred from homology"/>
<evidence type="ECO:0000313" key="5">
    <source>
        <dbReference type="Proteomes" id="UP001501444"/>
    </source>
</evidence>
<dbReference type="PANTHER" id="PTHR43639">
    <property type="entry name" value="OXIDOREDUCTASE, SHORT-CHAIN DEHYDROGENASE/REDUCTASE FAMILY (AFU_ORTHOLOGUE AFUA_5G02870)"/>
    <property type="match status" value="1"/>
</dbReference>
<dbReference type="InterPro" id="IPR057326">
    <property type="entry name" value="KR_dom"/>
</dbReference>
<evidence type="ECO:0000259" key="3">
    <source>
        <dbReference type="SMART" id="SM00822"/>
    </source>
</evidence>
<name>A0ABN3HA87_9ACTN</name>
<evidence type="ECO:0000313" key="4">
    <source>
        <dbReference type="EMBL" id="GAA2373941.1"/>
    </source>
</evidence>
<protein>
    <submittedName>
        <fullName evidence="4">Glucose 1-dehydrogenase</fullName>
    </submittedName>
</protein>
<dbReference type="Proteomes" id="UP001501444">
    <property type="component" value="Unassembled WGS sequence"/>
</dbReference>
<dbReference type="PRINTS" id="PR00081">
    <property type="entry name" value="GDHRDH"/>
</dbReference>
<dbReference type="SUPFAM" id="SSF51735">
    <property type="entry name" value="NAD(P)-binding Rossmann-fold domains"/>
    <property type="match status" value="1"/>
</dbReference>
<dbReference type="Gene3D" id="3.40.50.720">
    <property type="entry name" value="NAD(P)-binding Rossmann-like Domain"/>
    <property type="match status" value="1"/>
</dbReference>
<organism evidence="4 5">
    <name type="scientific">Dactylosporangium salmoneum</name>
    <dbReference type="NCBI Taxonomy" id="53361"/>
    <lineage>
        <taxon>Bacteria</taxon>
        <taxon>Bacillati</taxon>
        <taxon>Actinomycetota</taxon>
        <taxon>Actinomycetes</taxon>
        <taxon>Micromonosporales</taxon>
        <taxon>Micromonosporaceae</taxon>
        <taxon>Dactylosporangium</taxon>
    </lineage>
</organism>